<dbReference type="InterPro" id="IPR028259">
    <property type="entry name" value="AP2-like_int_N"/>
</dbReference>
<dbReference type="Proteomes" id="UP000242243">
    <property type="component" value="Unassembled WGS sequence"/>
</dbReference>
<dbReference type="InterPro" id="IPR010998">
    <property type="entry name" value="Integrase_recombinase_N"/>
</dbReference>
<accession>A0A1I5QXL2</accession>
<dbReference type="InterPro" id="IPR002104">
    <property type="entry name" value="Integrase_catalytic"/>
</dbReference>
<dbReference type="STRING" id="306540.SAMN05421839_12516"/>
<evidence type="ECO:0000256" key="3">
    <source>
        <dbReference type="ARBA" id="ARBA00023172"/>
    </source>
</evidence>
<name>A0A1I5QXL2_9BACI</name>
<dbReference type="InterPro" id="IPR044068">
    <property type="entry name" value="CB"/>
</dbReference>
<dbReference type="EMBL" id="BJWI01000021">
    <property type="protein sequence ID" value="GEM02021.1"/>
    <property type="molecule type" value="Genomic_DNA"/>
</dbReference>
<organism evidence="8 9">
    <name type="scientific">Halolactibacillus halophilus</name>
    <dbReference type="NCBI Taxonomy" id="306540"/>
    <lineage>
        <taxon>Bacteria</taxon>
        <taxon>Bacillati</taxon>
        <taxon>Bacillota</taxon>
        <taxon>Bacilli</taxon>
        <taxon>Bacillales</taxon>
        <taxon>Bacillaceae</taxon>
        <taxon>Halolactibacillus</taxon>
    </lineage>
</organism>
<evidence type="ECO:0000259" key="5">
    <source>
        <dbReference type="PROSITE" id="PS51898"/>
    </source>
</evidence>
<keyword evidence="2 4" id="KW-0238">DNA-binding</keyword>
<dbReference type="InterPro" id="IPR011010">
    <property type="entry name" value="DNA_brk_join_enz"/>
</dbReference>
<dbReference type="InterPro" id="IPR025269">
    <property type="entry name" value="SAM-like_dom"/>
</dbReference>
<feature type="domain" description="Tyr recombinase" evidence="5">
    <location>
        <begin position="163"/>
        <end position="362"/>
    </location>
</feature>
<dbReference type="PROSITE" id="PS51900">
    <property type="entry name" value="CB"/>
    <property type="match status" value="1"/>
</dbReference>
<proteinExistence type="inferred from homology"/>
<evidence type="ECO:0000259" key="6">
    <source>
        <dbReference type="PROSITE" id="PS51900"/>
    </source>
</evidence>
<dbReference type="InterPro" id="IPR050090">
    <property type="entry name" value="Tyrosine_recombinase_XerCD"/>
</dbReference>
<comment type="similarity">
    <text evidence="1">Belongs to the 'phage' integrase family.</text>
</comment>
<dbReference type="Gene3D" id="1.10.150.130">
    <property type="match status" value="1"/>
</dbReference>
<dbReference type="PANTHER" id="PTHR30349:SF64">
    <property type="entry name" value="PROPHAGE INTEGRASE INTD-RELATED"/>
    <property type="match status" value="1"/>
</dbReference>
<keyword evidence="10" id="KW-1185">Reference proteome</keyword>
<dbReference type="GO" id="GO:0003677">
    <property type="term" value="F:DNA binding"/>
    <property type="evidence" value="ECO:0007669"/>
    <property type="project" value="UniProtKB-UniRule"/>
</dbReference>
<gene>
    <name evidence="7" type="primary">int</name>
    <name evidence="7" type="ORF">HHA03_15530</name>
    <name evidence="8" type="ORF">SAMN05421839_12516</name>
</gene>
<sequence>MASIVKRGASWQYIISRYVDGKYKPIRKAGFKTKHEAKVAADEIEYKLNTGQRIKNEHIAFSKYFEDWYSIYKTNVSKQTLNHYKDSLRYIKEHFGEVTTIQEIKRKDYQVFLNEYGKKYAKETISKVHGHIKASVDHAVEDEIIRINFADKVILTGKQSKDKSEKYLEFEDSEKLYKTLMKNLNRGLSYYGVLLLLVSGMRFEELVGLTRNDFDFDSNTISINKVWGYSNKMTEGFGKTKNKQSVRTIKIDADVMREFKKLFMKMPDNINRLVFFSVKSKYRVISNTIINKTLKKALIVAGIKKQITAHELRHTHASALIYKKTSIIYVSERLGHAGTEITYKRYAHLMKELREEDEKIAINIY</sequence>
<dbReference type="PROSITE" id="PS51898">
    <property type="entry name" value="TYR_RECOMBINASE"/>
    <property type="match status" value="1"/>
</dbReference>
<reference evidence="8 9" key="1">
    <citation type="submission" date="2016-10" db="EMBL/GenBank/DDBJ databases">
        <authorList>
            <person name="de Groot N.N."/>
        </authorList>
    </citation>
    <scope>NUCLEOTIDE SEQUENCE [LARGE SCALE GENOMIC DNA]</scope>
    <source>
        <strain evidence="8 9">DSM 17073</strain>
    </source>
</reference>
<evidence type="ECO:0000256" key="2">
    <source>
        <dbReference type="ARBA" id="ARBA00023125"/>
    </source>
</evidence>
<dbReference type="GO" id="GO:0006310">
    <property type="term" value="P:DNA recombination"/>
    <property type="evidence" value="ECO:0007669"/>
    <property type="project" value="UniProtKB-KW"/>
</dbReference>
<feature type="domain" description="Core-binding (CB)" evidence="6">
    <location>
        <begin position="59"/>
        <end position="140"/>
    </location>
</feature>
<dbReference type="InterPro" id="IPR013762">
    <property type="entry name" value="Integrase-like_cat_sf"/>
</dbReference>
<keyword evidence="3" id="KW-0233">DNA recombination</keyword>
<dbReference type="Pfam" id="PF14657">
    <property type="entry name" value="Arm-DNA-bind_4"/>
    <property type="match status" value="1"/>
</dbReference>
<dbReference type="Pfam" id="PF00589">
    <property type="entry name" value="Phage_integrase"/>
    <property type="match status" value="1"/>
</dbReference>
<dbReference type="Pfam" id="PF13102">
    <property type="entry name" value="Phage_int_SAM_5"/>
    <property type="match status" value="1"/>
</dbReference>
<dbReference type="SUPFAM" id="SSF56349">
    <property type="entry name" value="DNA breaking-rejoining enzymes"/>
    <property type="match status" value="1"/>
</dbReference>
<evidence type="ECO:0000313" key="10">
    <source>
        <dbReference type="Proteomes" id="UP000321547"/>
    </source>
</evidence>
<reference evidence="7 10" key="2">
    <citation type="submission" date="2019-07" db="EMBL/GenBank/DDBJ databases">
        <title>Whole genome shotgun sequence of Halolactibacillus halophilus NBRC 100868.</title>
        <authorList>
            <person name="Hosoyama A."/>
            <person name="Uohara A."/>
            <person name="Ohji S."/>
            <person name="Ichikawa N."/>
        </authorList>
    </citation>
    <scope>NUCLEOTIDE SEQUENCE [LARGE SCALE GENOMIC DNA]</scope>
    <source>
        <strain evidence="7 10">NBRC 100868</strain>
    </source>
</reference>
<dbReference type="PANTHER" id="PTHR30349">
    <property type="entry name" value="PHAGE INTEGRASE-RELATED"/>
    <property type="match status" value="1"/>
</dbReference>
<evidence type="ECO:0000256" key="4">
    <source>
        <dbReference type="PROSITE-ProRule" id="PRU01248"/>
    </source>
</evidence>
<evidence type="ECO:0000313" key="8">
    <source>
        <dbReference type="EMBL" id="SFP50556.1"/>
    </source>
</evidence>
<dbReference type="OrthoDB" id="9803188at2"/>
<dbReference type="Gene3D" id="1.10.443.10">
    <property type="entry name" value="Intergrase catalytic core"/>
    <property type="match status" value="1"/>
</dbReference>
<dbReference type="RefSeq" id="WP_089832578.1">
    <property type="nucleotide sequence ID" value="NZ_BJWI01000021.1"/>
</dbReference>
<dbReference type="GO" id="GO:0015074">
    <property type="term" value="P:DNA integration"/>
    <property type="evidence" value="ECO:0007669"/>
    <property type="project" value="InterPro"/>
</dbReference>
<evidence type="ECO:0000313" key="7">
    <source>
        <dbReference type="EMBL" id="GEM02021.1"/>
    </source>
</evidence>
<protein>
    <submittedName>
        <fullName evidence="7">Integrase</fullName>
    </submittedName>
    <submittedName>
        <fullName evidence="8">Site-specific recombinase XerD</fullName>
    </submittedName>
</protein>
<dbReference type="EMBL" id="FOXC01000025">
    <property type="protein sequence ID" value="SFP50556.1"/>
    <property type="molecule type" value="Genomic_DNA"/>
</dbReference>
<evidence type="ECO:0000313" key="9">
    <source>
        <dbReference type="Proteomes" id="UP000242243"/>
    </source>
</evidence>
<dbReference type="Proteomes" id="UP000321547">
    <property type="component" value="Unassembled WGS sequence"/>
</dbReference>
<dbReference type="CDD" id="cd01189">
    <property type="entry name" value="INT_ICEBs1_C_like"/>
    <property type="match status" value="1"/>
</dbReference>
<evidence type="ECO:0000256" key="1">
    <source>
        <dbReference type="ARBA" id="ARBA00008857"/>
    </source>
</evidence>
<dbReference type="AlphaFoldDB" id="A0A1I5QXL2"/>